<reference evidence="2 3" key="1">
    <citation type="submission" date="2019-10" db="EMBL/GenBank/DDBJ databases">
        <title>A soil myxobacterium in the family Polyangiaceae.</title>
        <authorList>
            <person name="Li Y."/>
            <person name="Wang J."/>
        </authorList>
    </citation>
    <scope>NUCLEOTIDE SEQUENCE [LARGE SCALE GENOMIC DNA]</scope>
    <source>
        <strain evidence="2 3">DSM 14734</strain>
    </source>
</reference>
<proteinExistence type="predicted"/>
<dbReference type="RefSeq" id="WP_153822179.1">
    <property type="nucleotide sequence ID" value="NZ_WJIE01000007.1"/>
</dbReference>
<dbReference type="EMBL" id="WJIE01000007">
    <property type="protein sequence ID" value="MRG95385.1"/>
    <property type="molecule type" value="Genomic_DNA"/>
</dbReference>
<evidence type="ECO:0000256" key="1">
    <source>
        <dbReference type="SAM" id="SignalP"/>
    </source>
</evidence>
<sequence>MRTRSATLLAPLFLLVVACGGSPAQDTKTAADANGKPPECEAVGARMKAVDDRPAGKGPAEEMRSLAGALVKLAGELKNEPIETPDLRTAVDELAAEAESFGGKVQAMGGTFDEMQQITVDLGAWEKKVTATANAFDQTCETGPKAECETIGRELQTIPRLEGEKFAEHAAALETFIAAMKKLQVRDTKVKSSLSAMLGALEEGVPSMRRLSALLAEPKKLDPAAQELKTKVNRVRTICGLPPKE</sequence>
<gene>
    <name evidence="2" type="ORF">GF068_26215</name>
</gene>
<feature type="signal peptide" evidence="1">
    <location>
        <begin position="1"/>
        <end position="24"/>
    </location>
</feature>
<evidence type="ECO:0000313" key="2">
    <source>
        <dbReference type="EMBL" id="MRG95385.1"/>
    </source>
</evidence>
<keyword evidence="3" id="KW-1185">Reference proteome</keyword>
<dbReference type="PROSITE" id="PS51257">
    <property type="entry name" value="PROKAR_LIPOPROTEIN"/>
    <property type="match status" value="1"/>
</dbReference>
<organism evidence="2 3">
    <name type="scientific">Polyangium spumosum</name>
    <dbReference type="NCBI Taxonomy" id="889282"/>
    <lineage>
        <taxon>Bacteria</taxon>
        <taxon>Pseudomonadati</taxon>
        <taxon>Myxococcota</taxon>
        <taxon>Polyangia</taxon>
        <taxon>Polyangiales</taxon>
        <taxon>Polyangiaceae</taxon>
        <taxon>Polyangium</taxon>
    </lineage>
</organism>
<evidence type="ECO:0000313" key="3">
    <source>
        <dbReference type="Proteomes" id="UP000440224"/>
    </source>
</evidence>
<name>A0A6N7PYN1_9BACT</name>
<dbReference type="OrthoDB" id="9822313at2"/>
<dbReference type="Proteomes" id="UP000440224">
    <property type="component" value="Unassembled WGS sequence"/>
</dbReference>
<dbReference type="AlphaFoldDB" id="A0A6N7PYN1"/>
<keyword evidence="1" id="KW-0732">Signal</keyword>
<protein>
    <submittedName>
        <fullName evidence="2">Uncharacterized protein</fullName>
    </submittedName>
</protein>
<comment type="caution">
    <text evidence="2">The sequence shown here is derived from an EMBL/GenBank/DDBJ whole genome shotgun (WGS) entry which is preliminary data.</text>
</comment>
<feature type="chain" id="PRO_5026952487" evidence="1">
    <location>
        <begin position="25"/>
        <end position="245"/>
    </location>
</feature>
<accession>A0A6N7PYN1</accession>